<keyword evidence="3" id="KW-1133">Transmembrane helix</keyword>
<keyword evidence="3" id="KW-0812">Transmembrane</keyword>
<dbReference type="PANTHER" id="PTHR33392:SF6">
    <property type="entry name" value="POLYISOPRENYL-TEICHOIC ACID--PEPTIDOGLYCAN TEICHOIC ACID TRANSFERASE TAGU"/>
    <property type="match status" value="1"/>
</dbReference>
<feature type="region of interest" description="Disordered" evidence="2">
    <location>
        <begin position="47"/>
        <end position="71"/>
    </location>
</feature>
<feature type="region of interest" description="Disordered" evidence="2">
    <location>
        <begin position="409"/>
        <end position="438"/>
    </location>
</feature>
<feature type="compositionally biased region" description="Low complexity" evidence="2">
    <location>
        <begin position="412"/>
        <end position="432"/>
    </location>
</feature>
<feature type="transmembrane region" description="Helical" evidence="3">
    <location>
        <begin position="79"/>
        <end position="101"/>
    </location>
</feature>
<gene>
    <name evidence="5" type="ORF">FGL98_02075</name>
</gene>
<feature type="region of interest" description="Disordered" evidence="2">
    <location>
        <begin position="1"/>
        <end position="29"/>
    </location>
</feature>
<dbReference type="Proteomes" id="UP000320244">
    <property type="component" value="Unassembled WGS sequence"/>
</dbReference>
<dbReference type="Gene3D" id="3.40.630.190">
    <property type="entry name" value="LCP protein"/>
    <property type="match status" value="1"/>
</dbReference>
<organism evidence="5 6">
    <name type="scientific">Leekyejoonella antrihumi</name>
    <dbReference type="NCBI Taxonomy" id="1660198"/>
    <lineage>
        <taxon>Bacteria</taxon>
        <taxon>Bacillati</taxon>
        <taxon>Actinomycetota</taxon>
        <taxon>Actinomycetes</taxon>
        <taxon>Micrococcales</taxon>
        <taxon>Dermacoccaceae</taxon>
        <taxon>Leekyejoonella</taxon>
    </lineage>
</organism>
<keyword evidence="3" id="KW-0472">Membrane</keyword>
<dbReference type="EMBL" id="VCQV01000002">
    <property type="protein sequence ID" value="TWP38598.1"/>
    <property type="molecule type" value="Genomic_DNA"/>
</dbReference>
<dbReference type="Pfam" id="PF03816">
    <property type="entry name" value="LytR_cpsA_psr"/>
    <property type="match status" value="1"/>
</dbReference>
<dbReference type="PANTHER" id="PTHR33392">
    <property type="entry name" value="POLYISOPRENYL-TEICHOIC ACID--PEPTIDOGLYCAN TEICHOIC ACID TRANSFERASE TAGU"/>
    <property type="match status" value="1"/>
</dbReference>
<proteinExistence type="inferred from homology"/>
<name>A0A563E7P8_9MICO</name>
<keyword evidence="6" id="KW-1185">Reference proteome</keyword>
<comment type="caution">
    <text evidence="5">The sequence shown here is derived from an EMBL/GenBank/DDBJ whole genome shotgun (WGS) entry which is preliminary data.</text>
</comment>
<reference evidence="5 6" key="2">
    <citation type="submission" date="2019-08" db="EMBL/GenBank/DDBJ databases">
        <title>Jejuicoccus antrihumi gen. nov., sp. nov., a new member of the family Dermacoccaceae isolated from a cave.</title>
        <authorList>
            <person name="Schumann P."/>
            <person name="Kim I.S."/>
        </authorList>
    </citation>
    <scope>NUCLEOTIDE SEQUENCE [LARGE SCALE GENOMIC DNA]</scope>
    <source>
        <strain evidence="5 6">C5-26</strain>
    </source>
</reference>
<feature type="compositionally biased region" description="Basic residues" evidence="2">
    <location>
        <begin position="51"/>
        <end position="60"/>
    </location>
</feature>
<dbReference type="InterPro" id="IPR050922">
    <property type="entry name" value="LytR/CpsA/Psr_CW_biosynth"/>
</dbReference>
<evidence type="ECO:0000256" key="2">
    <source>
        <dbReference type="SAM" id="MobiDB-lite"/>
    </source>
</evidence>
<accession>A0A563E7P8</accession>
<reference evidence="5 6" key="1">
    <citation type="submission" date="2019-05" db="EMBL/GenBank/DDBJ databases">
        <authorList>
            <person name="Lee S.D."/>
        </authorList>
    </citation>
    <scope>NUCLEOTIDE SEQUENCE [LARGE SCALE GENOMIC DNA]</scope>
    <source>
        <strain evidence="5 6">C5-26</strain>
    </source>
</reference>
<evidence type="ECO:0000313" key="5">
    <source>
        <dbReference type="EMBL" id="TWP38598.1"/>
    </source>
</evidence>
<evidence type="ECO:0000259" key="4">
    <source>
        <dbReference type="Pfam" id="PF03816"/>
    </source>
</evidence>
<evidence type="ECO:0000313" key="6">
    <source>
        <dbReference type="Proteomes" id="UP000320244"/>
    </source>
</evidence>
<evidence type="ECO:0000256" key="3">
    <source>
        <dbReference type="SAM" id="Phobius"/>
    </source>
</evidence>
<dbReference type="OrthoDB" id="9782542at2"/>
<comment type="similarity">
    <text evidence="1">Belongs to the LytR/CpsA/Psr (LCP) family.</text>
</comment>
<dbReference type="NCBIfam" id="TIGR00350">
    <property type="entry name" value="lytR_cpsA_psr"/>
    <property type="match status" value="1"/>
</dbReference>
<feature type="domain" description="Cell envelope-related transcriptional attenuator" evidence="4">
    <location>
        <begin position="164"/>
        <end position="319"/>
    </location>
</feature>
<dbReference type="InterPro" id="IPR004474">
    <property type="entry name" value="LytR_CpsA_psr"/>
</dbReference>
<sequence>MRHVRGWRSSTRLSPRREPRRGSAAHPSTADIQATARLGTERFHTVDWRRSTHRSGPRYGRRPDLAHRKTSRRVRRRRTLLGLAIIVVIALGLGVVAYVHLDSNLRTLRLTGGGSEHANSAGATPINVLVIGSDTRASSADCKLGGDCSAQASTSTDATSVGANADVEMLVHISADRSNATVMSIPRDTVVDLPACTNPTTGATVPAHRDRINSTFANGPSCTVSAIHRLTGVPIDHFMVIDFAGVVRMSDAVGGVKVCVNQNVYDPYSHLKLAKGSHTLTGLAALEFLRTRHGFGDGSDLGREAAQHLFLAAMLRQMEQASTLANPVKVYELADAATKAITVDPGLGSVKDLASLAYQVNKVPGSHTTFITMPTIPNPQNSATVIPGPTAAALFRELAADISLTQKKKARSSTAARTSAATHPSATPSASSNSDRTTVTAATGCAQVSTQGTVTVNGQVMTPTQAYAASPRVPVSAP</sequence>
<protein>
    <submittedName>
        <fullName evidence="5">LytR family transcriptional regulator</fullName>
    </submittedName>
</protein>
<evidence type="ECO:0000256" key="1">
    <source>
        <dbReference type="ARBA" id="ARBA00006068"/>
    </source>
</evidence>
<dbReference type="AlphaFoldDB" id="A0A563E7P8"/>